<evidence type="ECO:0000256" key="7">
    <source>
        <dbReference type="ARBA" id="ARBA00023242"/>
    </source>
</evidence>
<organism evidence="13 14">
    <name type="scientific">Heterodermia speciosa</name>
    <dbReference type="NCBI Taxonomy" id="116794"/>
    <lineage>
        <taxon>Eukaryota</taxon>
        <taxon>Fungi</taxon>
        <taxon>Dikarya</taxon>
        <taxon>Ascomycota</taxon>
        <taxon>Pezizomycotina</taxon>
        <taxon>Lecanoromycetes</taxon>
        <taxon>OSLEUM clade</taxon>
        <taxon>Lecanoromycetidae</taxon>
        <taxon>Caliciales</taxon>
        <taxon>Physciaceae</taxon>
        <taxon>Heterodermia</taxon>
    </lineage>
</organism>
<evidence type="ECO:0000256" key="5">
    <source>
        <dbReference type="ARBA" id="ARBA00023125"/>
    </source>
</evidence>
<dbReference type="Pfam" id="PF02270">
    <property type="entry name" value="TFIIF_beta"/>
    <property type="match status" value="1"/>
</dbReference>
<keyword evidence="4" id="KW-0805">Transcription regulation</keyword>
<keyword evidence="7" id="KW-0539">Nucleus</keyword>
<reference evidence="13" key="1">
    <citation type="submission" date="2021-03" db="EMBL/GenBank/DDBJ databases">
        <authorList>
            <person name="Tagirdzhanova G."/>
        </authorList>
    </citation>
    <scope>NUCLEOTIDE SEQUENCE</scope>
</reference>
<proteinExistence type="inferred from homology"/>
<feature type="compositionally biased region" description="Polar residues" evidence="10">
    <location>
        <begin position="141"/>
        <end position="150"/>
    </location>
</feature>
<dbReference type="InterPro" id="IPR040504">
    <property type="entry name" value="TFIIF_beta_N"/>
</dbReference>
<feature type="region of interest" description="Disordered" evidence="10">
    <location>
        <begin position="311"/>
        <end position="362"/>
    </location>
</feature>
<evidence type="ECO:0000256" key="8">
    <source>
        <dbReference type="ARBA" id="ARBA00081473"/>
    </source>
</evidence>
<dbReference type="FunFam" id="1.10.10.10:FF:000035">
    <property type="entry name" value="General transcription factor IIF subunit 2"/>
    <property type="match status" value="1"/>
</dbReference>
<dbReference type="GO" id="GO:0006367">
    <property type="term" value="P:transcription initiation at RNA polymerase II promoter"/>
    <property type="evidence" value="ECO:0007669"/>
    <property type="project" value="InterPro"/>
</dbReference>
<evidence type="ECO:0000256" key="4">
    <source>
        <dbReference type="ARBA" id="ARBA00023015"/>
    </source>
</evidence>
<dbReference type="Pfam" id="PF17683">
    <property type="entry name" value="TFIIF_beta_N"/>
    <property type="match status" value="1"/>
</dbReference>
<evidence type="ECO:0000256" key="3">
    <source>
        <dbReference type="ARBA" id="ARBA00021453"/>
    </source>
</evidence>
<evidence type="ECO:0000256" key="1">
    <source>
        <dbReference type="ARBA" id="ARBA00004123"/>
    </source>
</evidence>
<dbReference type="CDD" id="cd07980">
    <property type="entry name" value="TFIIF_beta"/>
    <property type="match status" value="1"/>
</dbReference>
<comment type="similarity">
    <text evidence="2">Belongs to the TFIIF beta subunit family.</text>
</comment>
<sequence>MDPDNKPGNGWIKPEPDLMAVAPMLQADEDIYEDAGDLDFAASSQSLYLTRIPKMLWENWSQLDDDQEILLGTVRVEGSLNQVNRMSLMLEPEVAERSVLPREYVLEVTNSKATNTFVFSEKDLPGYTTKLRGVAKVEAGSPTSPGQRSMLQDRTRLGPRGIEKDRKGQGRRGVPKQTALAGRIEKELKCHPVDNLYFRRVMDYRAKREKEKKTTGFDRGVVSTATGTVGQGVGSSFDTFIKTNKTGKKSQKFKAARMPQNELLDAIFKCFQQYEFYSLKRLHSDLKQPEVYLRQTLELVAHSIKSGRHSGLWQLKPESKHQEGYENSKPEQAPEVASPRISDMEMDDLDDDNVEMEDVQIQ</sequence>
<evidence type="ECO:0000259" key="12">
    <source>
        <dbReference type="Pfam" id="PF17683"/>
    </source>
</evidence>
<dbReference type="Gene3D" id="1.10.10.10">
    <property type="entry name" value="Winged helix-like DNA-binding domain superfamily/Winged helix DNA-binding domain"/>
    <property type="match status" value="1"/>
</dbReference>
<keyword evidence="14" id="KW-1185">Reference proteome</keyword>
<evidence type="ECO:0000256" key="9">
    <source>
        <dbReference type="ARBA" id="ARBA00081863"/>
    </source>
</evidence>
<evidence type="ECO:0000259" key="11">
    <source>
        <dbReference type="Pfam" id="PF02270"/>
    </source>
</evidence>
<dbReference type="InterPro" id="IPR036388">
    <property type="entry name" value="WH-like_DNA-bd_sf"/>
</dbReference>
<evidence type="ECO:0000313" key="14">
    <source>
        <dbReference type="Proteomes" id="UP000664521"/>
    </source>
</evidence>
<dbReference type="SUPFAM" id="SSF50916">
    <property type="entry name" value="Rap30/74 interaction domains"/>
    <property type="match status" value="1"/>
</dbReference>
<comment type="caution">
    <text evidence="13">The sequence shown here is derived from an EMBL/GenBank/DDBJ whole genome shotgun (WGS) entry which is preliminary data.</text>
</comment>
<dbReference type="SUPFAM" id="SSF46785">
    <property type="entry name" value="Winged helix' DNA-binding domain"/>
    <property type="match status" value="1"/>
</dbReference>
<dbReference type="GO" id="GO:0005674">
    <property type="term" value="C:transcription factor TFIIF complex"/>
    <property type="evidence" value="ECO:0007669"/>
    <property type="project" value="InterPro"/>
</dbReference>
<feature type="region of interest" description="Disordered" evidence="10">
    <location>
        <begin position="138"/>
        <end position="177"/>
    </location>
</feature>
<dbReference type="GO" id="GO:0003677">
    <property type="term" value="F:DNA binding"/>
    <property type="evidence" value="ECO:0007669"/>
    <property type="project" value="UniProtKB-KW"/>
</dbReference>
<dbReference type="PANTHER" id="PTHR10445">
    <property type="entry name" value="GENERAL TRANSCRIPTION FACTOR IIF SUBUNIT 2"/>
    <property type="match status" value="1"/>
</dbReference>
<accession>A0A8H3IC59</accession>
<name>A0A8H3IC59_9LECA</name>
<keyword evidence="5" id="KW-0238">DNA-binding</keyword>
<evidence type="ECO:0000256" key="6">
    <source>
        <dbReference type="ARBA" id="ARBA00023163"/>
    </source>
</evidence>
<feature type="compositionally biased region" description="Basic and acidic residues" evidence="10">
    <location>
        <begin position="151"/>
        <end position="168"/>
    </location>
</feature>
<keyword evidence="6" id="KW-0804">Transcription</keyword>
<dbReference type="InterPro" id="IPR040450">
    <property type="entry name" value="TFIIF_beta_HTH"/>
</dbReference>
<feature type="compositionally biased region" description="Basic and acidic residues" evidence="10">
    <location>
        <begin position="317"/>
        <end position="329"/>
    </location>
</feature>
<gene>
    <name evidence="13" type="ORF">HETSPECPRED_008006</name>
</gene>
<feature type="domain" description="TFIIF beta subunit N-terminal" evidence="12">
    <location>
        <begin position="45"/>
        <end position="193"/>
    </location>
</feature>
<evidence type="ECO:0000313" key="13">
    <source>
        <dbReference type="EMBL" id="CAF9908169.1"/>
    </source>
</evidence>
<evidence type="ECO:0000256" key="10">
    <source>
        <dbReference type="SAM" id="MobiDB-lite"/>
    </source>
</evidence>
<dbReference type="InterPro" id="IPR003196">
    <property type="entry name" value="TFIIF_beta"/>
</dbReference>
<feature type="domain" description="TFIIF beta subunit HTH" evidence="11">
    <location>
        <begin position="256"/>
        <end position="320"/>
    </location>
</feature>
<dbReference type="Proteomes" id="UP000664521">
    <property type="component" value="Unassembled WGS sequence"/>
</dbReference>
<dbReference type="AlphaFoldDB" id="A0A8H3IC59"/>
<protein>
    <recommendedName>
        <fullName evidence="3">Transcription initiation factor IIF subunit beta</fullName>
    </recommendedName>
    <alternativeName>
        <fullName evidence="9">TFIIF medium subunit</fullName>
    </alternativeName>
    <alternativeName>
        <fullName evidence="8">TFIIF-beta</fullName>
    </alternativeName>
</protein>
<dbReference type="PANTHER" id="PTHR10445:SF0">
    <property type="entry name" value="GENERAL TRANSCRIPTION FACTOR IIF SUBUNIT 2"/>
    <property type="match status" value="1"/>
</dbReference>
<comment type="subcellular location">
    <subcellularLocation>
        <location evidence="1">Nucleus</location>
    </subcellularLocation>
</comment>
<dbReference type="EMBL" id="CAJPDS010000006">
    <property type="protein sequence ID" value="CAF9908169.1"/>
    <property type="molecule type" value="Genomic_DNA"/>
</dbReference>
<feature type="compositionally biased region" description="Acidic residues" evidence="10">
    <location>
        <begin position="344"/>
        <end position="362"/>
    </location>
</feature>
<evidence type="ECO:0000256" key="2">
    <source>
        <dbReference type="ARBA" id="ARBA00009543"/>
    </source>
</evidence>
<dbReference type="InterPro" id="IPR036390">
    <property type="entry name" value="WH_DNA-bd_sf"/>
</dbReference>
<dbReference type="OrthoDB" id="26094at2759"/>
<dbReference type="InterPro" id="IPR011039">
    <property type="entry name" value="TFIIF_interaction"/>
</dbReference>